<evidence type="ECO:0000259" key="1">
    <source>
        <dbReference type="Pfam" id="PF13524"/>
    </source>
</evidence>
<proteinExistence type="predicted"/>
<name>A0A1J5SF22_9ZZZZ</name>
<organism evidence="2">
    <name type="scientific">mine drainage metagenome</name>
    <dbReference type="NCBI Taxonomy" id="410659"/>
    <lineage>
        <taxon>unclassified sequences</taxon>
        <taxon>metagenomes</taxon>
        <taxon>ecological metagenomes</taxon>
    </lineage>
</organism>
<feature type="domain" description="Spore protein YkvP/CgeB glycosyl transferase-like" evidence="1">
    <location>
        <begin position="188"/>
        <end position="322"/>
    </location>
</feature>
<gene>
    <name evidence="2" type="primary">ykvP</name>
    <name evidence="2" type="ORF">GALL_109140</name>
</gene>
<accession>A0A1J5SF22</accession>
<reference evidence="2" key="1">
    <citation type="submission" date="2016-10" db="EMBL/GenBank/DDBJ databases">
        <title>Sequence of Gallionella enrichment culture.</title>
        <authorList>
            <person name="Poehlein A."/>
            <person name="Muehling M."/>
            <person name="Daniel R."/>
        </authorList>
    </citation>
    <scope>NUCLEOTIDE SEQUENCE</scope>
</reference>
<dbReference type="InterPro" id="IPR055259">
    <property type="entry name" value="YkvP/CgeB_Glyco_trans-like"/>
</dbReference>
<dbReference type="Pfam" id="PF13524">
    <property type="entry name" value="Glyco_trans_1_2"/>
    <property type="match status" value="1"/>
</dbReference>
<dbReference type="EMBL" id="MLJW01000040">
    <property type="protein sequence ID" value="OIR07007.1"/>
    <property type="molecule type" value="Genomic_DNA"/>
</dbReference>
<dbReference type="SUPFAM" id="SSF53756">
    <property type="entry name" value="UDP-Glycosyltransferase/glycogen phosphorylase"/>
    <property type="match status" value="1"/>
</dbReference>
<protein>
    <submittedName>
        <fullName evidence="2">Spore protein YkvP</fullName>
    </submittedName>
</protein>
<sequence length="342" mass="40873">MSNNRFEILYIGPLNVNGTCYQRFLTFKRIFKCVYGFDTYVYKKNILVYYLNVFFNKNNLWFDFLNINKAVSGFNKKIDFVWVDKGLTISWKTLEKIKIRHNCKLIHYSPDDMFNSANQSKYYLKSIKTYDYHITTKSYNVQELKSYGAKDVFFINNCFDDIFHSKINFITPTYEVGFIGSFEIERAEILFKLARRGIKLTIRGNWPQAWVRKFKEHKVDICARELDFPEYNIFIQQCKINLCFLRKANRDLQTTRSIEIPAMGGFMLAEDTYEHRILFKENIEAVFFNNIDTLINKIVFYLTHDEERKKIQNAGYLRCHESGYSNFENFNRLFSEKIVKVI</sequence>
<evidence type="ECO:0000313" key="2">
    <source>
        <dbReference type="EMBL" id="OIR07007.1"/>
    </source>
</evidence>
<dbReference type="AlphaFoldDB" id="A0A1J5SF22"/>
<comment type="caution">
    <text evidence="2">The sequence shown here is derived from an EMBL/GenBank/DDBJ whole genome shotgun (WGS) entry which is preliminary data.</text>
</comment>